<dbReference type="OMA" id="CHKGHTW"/>
<name>A0A813E4D6_POLGL</name>
<protein>
    <recommendedName>
        <fullName evidence="1">Treble clef zinc finger domain-containing protein</fullName>
    </recommendedName>
</protein>
<evidence type="ECO:0000313" key="2">
    <source>
        <dbReference type="EMBL" id="CAE8592448.1"/>
    </source>
</evidence>
<evidence type="ECO:0000313" key="3">
    <source>
        <dbReference type="Proteomes" id="UP000654075"/>
    </source>
</evidence>
<comment type="caution">
    <text evidence="2">The sequence shown here is derived from an EMBL/GenBank/DDBJ whole genome shotgun (WGS) entry which is preliminary data.</text>
</comment>
<organism evidence="2 3">
    <name type="scientific">Polarella glacialis</name>
    <name type="common">Dinoflagellate</name>
    <dbReference type="NCBI Taxonomy" id="89957"/>
    <lineage>
        <taxon>Eukaryota</taxon>
        <taxon>Sar</taxon>
        <taxon>Alveolata</taxon>
        <taxon>Dinophyceae</taxon>
        <taxon>Suessiales</taxon>
        <taxon>Suessiaceae</taxon>
        <taxon>Polarella</taxon>
    </lineage>
</organism>
<sequence>MSRSLTAQRAHGRPKLVLEVAQQLAASRDGICISTTYVDTRTPLTWQCHKGHTWLATLASLRYRLTWCPHCPTRVGVGRPPLGIEKARQVAAERGGQCLSSDYVSVHDKLLWQCHNGHSWSAPLSNLTYAGAWCPKCGGASRRTSQLLRARQHAMSKSGECLETQYVHSKEPMKWICGLGHEWSASLQSVTSAGSWCPECALMKNRLSLADASRLARSRQGSCLSLEYVDNKAPLWWRCQHGHVWSAPLRRIKNSRSWCPVCSLATHRLSLQDAQEVARQNGGQCLSDTYVNTKSSLRWVCQWGHNWEVPLNGVKYKNTWCPTCSKGRSEQSVRHIFESIFVGFQFVSCRPSFLRGSYGRPLELDGYCELLNLAFEYHGEQHYSPENYWNQKRPGSFQAQLERDQLKVSLCDAVGVRLVVVPAMVLCRWTFIRLFLLKWFPVCALFPIAIAT</sequence>
<keyword evidence="3" id="KW-1185">Reference proteome</keyword>
<gene>
    <name evidence="2" type="ORF">PGLA1383_LOCUS11102</name>
</gene>
<dbReference type="AlphaFoldDB" id="A0A813E4D6"/>
<dbReference type="InterPro" id="IPR025487">
    <property type="entry name" value="DUF4379"/>
</dbReference>
<feature type="domain" description="Treble clef zinc finger" evidence="1">
    <location>
        <begin position="107"/>
        <end position="139"/>
    </location>
</feature>
<evidence type="ECO:0000259" key="1">
    <source>
        <dbReference type="Pfam" id="PF14311"/>
    </source>
</evidence>
<dbReference type="EMBL" id="CAJNNV010005690">
    <property type="protein sequence ID" value="CAE8592448.1"/>
    <property type="molecule type" value="Genomic_DNA"/>
</dbReference>
<reference evidence="2" key="1">
    <citation type="submission" date="2021-02" db="EMBL/GenBank/DDBJ databases">
        <authorList>
            <person name="Dougan E. K."/>
            <person name="Rhodes N."/>
            <person name="Thang M."/>
            <person name="Chan C."/>
        </authorList>
    </citation>
    <scope>NUCLEOTIDE SEQUENCE</scope>
</reference>
<accession>A0A813E4D6</accession>
<dbReference type="Pfam" id="PF14311">
    <property type="entry name" value="DUF4379"/>
    <property type="match status" value="2"/>
</dbReference>
<dbReference type="OrthoDB" id="411576at2759"/>
<dbReference type="Proteomes" id="UP000654075">
    <property type="component" value="Unassembled WGS sequence"/>
</dbReference>
<proteinExistence type="predicted"/>
<feature type="domain" description="Treble clef zinc finger" evidence="1">
    <location>
        <begin position="168"/>
        <end position="201"/>
    </location>
</feature>